<dbReference type="SUPFAM" id="SSF51905">
    <property type="entry name" value="FAD/NAD(P)-binding domain"/>
    <property type="match status" value="1"/>
</dbReference>
<gene>
    <name evidence="2" type="ORF">IAC55_01255</name>
</gene>
<comment type="caution">
    <text evidence="2">The sequence shown here is derived from an EMBL/GenBank/DDBJ whole genome shotgun (WGS) entry which is preliminary data.</text>
</comment>
<dbReference type="Pfam" id="PF21688">
    <property type="entry name" value="FAD-depend_C"/>
    <property type="match status" value="1"/>
</dbReference>
<name>A0A9D9DYW5_9FIRM</name>
<dbReference type="AlphaFoldDB" id="A0A9D9DYW5"/>
<evidence type="ECO:0000313" key="2">
    <source>
        <dbReference type="EMBL" id="MBO8433934.1"/>
    </source>
</evidence>
<dbReference type="PIRSF" id="PIRSF038984">
    <property type="entry name" value="FAD_binding_protein"/>
    <property type="match status" value="1"/>
</dbReference>
<accession>A0A9D9DYW5</accession>
<sequence length="444" mass="49783">MHAYRLTEKNPDIKVAIIERGHSIEKRICPIVAKKTDRCIKCKSCAIMEGFAGAGAFSDGKYIISTEYGGWLTEFLEPSTVIDYIEQADSILVKYGATEERFMPNNDLKKLCLQHDLHMSQAQVKHLGTDSNFETMRKLIVALSERCEMFSDTLALDVNKDTKEILVSHKGEERTITADNIVFAVGRAGSNFFSKWCDDNNIPLKNNQVDIGVRVELPSIIWEHFSKKIYEPKIWYRSKRYGDTTRMFCFNERGSVVTENTDGVLTVNGHSYRDASRKTENSNFALLSTIRFTEPFKEPIEYARHVASLANLISGGSVLVQRLGDLENGRRTDEKRLSQSTTRPTMNAVAGDLSLCLPKRQLDNIVETLHALDSIAPGTSNYDTLLYGIECKYYSARPKTVDFEIEGCEGIYAIGDGAGFTRSLSQAGANGLYVADIILDKMNK</sequence>
<dbReference type="EMBL" id="JADIMX010000026">
    <property type="protein sequence ID" value="MBO8433934.1"/>
    <property type="molecule type" value="Genomic_DNA"/>
</dbReference>
<dbReference type="Gene3D" id="3.50.50.60">
    <property type="entry name" value="FAD/NAD(P)-binding domain"/>
    <property type="match status" value="1"/>
</dbReference>
<dbReference type="PANTHER" id="PTHR43106:SF1">
    <property type="entry name" value="DEHYDROGENASE-RELATED"/>
    <property type="match status" value="1"/>
</dbReference>
<evidence type="ECO:0000313" key="3">
    <source>
        <dbReference type="Proteomes" id="UP000823611"/>
    </source>
</evidence>
<evidence type="ECO:0000259" key="1">
    <source>
        <dbReference type="Pfam" id="PF21688"/>
    </source>
</evidence>
<dbReference type="Proteomes" id="UP000823611">
    <property type="component" value="Unassembled WGS sequence"/>
</dbReference>
<reference evidence="2" key="2">
    <citation type="journal article" date="2021" name="PeerJ">
        <title>Extensive microbial diversity within the chicken gut microbiome revealed by metagenomics and culture.</title>
        <authorList>
            <person name="Gilroy R."/>
            <person name="Ravi A."/>
            <person name="Getino M."/>
            <person name="Pursley I."/>
            <person name="Horton D.L."/>
            <person name="Alikhan N.F."/>
            <person name="Baker D."/>
            <person name="Gharbi K."/>
            <person name="Hall N."/>
            <person name="Watson M."/>
            <person name="Adriaenssens E.M."/>
            <person name="Foster-Nyarko E."/>
            <person name="Jarju S."/>
            <person name="Secka A."/>
            <person name="Antonio M."/>
            <person name="Oren A."/>
            <person name="Chaudhuri R.R."/>
            <person name="La Ragione R."/>
            <person name="Hildebrand F."/>
            <person name="Pallen M.J."/>
        </authorList>
    </citation>
    <scope>NUCLEOTIDE SEQUENCE</scope>
    <source>
        <strain evidence="2">F6-4510</strain>
    </source>
</reference>
<dbReference type="InterPro" id="IPR028348">
    <property type="entry name" value="FAD-binding_protein"/>
</dbReference>
<organism evidence="2 3">
    <name type="scientific">Candidatus Fimicola merdigallinarum</name>
    <dbReference type="NCBI Taxonomy" id="2840819"/>
    <lineage>
        <taxon>Bacteria</taxon>
        <taxon>Bacillati</taxon>
        <taxon>Bacillota</taxon>
        <taxon>Clostridia</taxon>
        <taxon>Lachnospirales</taxon>
        <taxon>Lachnospiraceae</taxon>
        <taxon>Lachnospiraceae incertae sedis</taxon>
        <taxon>Candidatus Fimicola</taxon>
    </lineage>
</organism>
<proteinExistence type="predicted"/>
<feature type="domain" description="FAD-dependent protein C-terminal" evidence="1">
    <location>
        <begin position="242"/>
        <end position="391"/>
    </location>
</feature>
<protein>
    <submittedName>
        <fullName evidence="2">FAD-dependent oxidoreductase</fullName>
    </submittedName>
</protein>
<reference evidence="2" key="1">
    <citation type="submission" date="2020-10" db="EMBL/GenBank/DDBJ databases">
        <authorList>
            <person name="Gilroy R."/>
        </authorList>
    </citation>
    <scope>NUCLEOTIDE SEQUENCE</scope>
    <source>
        <strain evidence="2">F6-4510</strain>
    </source>
</reference>
<dbReference type="PANTHER" id="PTHR43106">
    <property type="entry name" value="DEHYDROGENASE-RELATED"/>
    <property type="match status" value="1"/>
</dbReference>
<dbReference type="InterPro" id="IPR036188">
    <property type="entry name" value="FAD/NAD-bd_sf"/>
</dbReference>
<dbReference type="InterPro" id="IPR049516">
    <property type="entry name" value="FAD-depend_C"/>
</dbReference>